<proteinExistence type="predicted"/>
<reference evidence="1 2" key="1">
    <citation type="submission" date="2014-06" db="EMBL/GenBank/DDBJ databases">
        <authorList>
            <person name="Swart Estienne"/>
        </authorList>
    </citation>
    <scope>NUCLEOTIDE SEQUENCE [LARGE SCALE GENOMIC DNA]</scope>
    <source>
        <strain evidence="1 2">130c</strain>
    </source>
</reference>
<evidence type="ECO:0000313" key="2">
    <source>
        <dbReference type="Proteomes" id="UP000039865"/>
    </source>
</evidence>
<evidence type="ECO:0000313" key="1">
    <source>
        <dbReference type="EMBL" id="CDW71338.1"/>
    </source>
</evidence>
<name>A0A077ZN45_STYLE</name>
<protein>
    <submittedName>
        <fullName evidence="1">Uncharacterized protein</fullName>
    </submittedName>
</protein>
<gene>
    <name evidence="1" type="primary">Contig19749.g20948</name>
    <name evidence="1" type="ORF">STYLEM_281</name>
</gene>
<dbReference type="EMBL" id="CCKQ01000277">
    <property type="protein sequence ID" value="CDW71338.1"/>
    <property type="molecule type" value="Genomic_DNA"/>
</dbReference>
<organism evidence="1 2">
    <name type="scientific">Stylonychia lemnae</name>
    <name type="common">Ciliate</name>
    <dbReference type="NCBI Taxonomy" id="5949"/>
    <lineage>
        <taxon>Eukaryota</taxon>
        <taxon>Sar</taxon>
        <taxon>Alveolata</taxon>
        <taxon>Ciliophora</taxon>
        <taxon>Intramacronucleata</taxon>
        <taxon>Spirotrichea</taxon>
        <taxon>Stichotrichia</taxon>
        <taxon>Sporadotrichida</taxon>
        <taxon>Oxytrichidae</taxon>
        <taxon>Stylonychinae</taxon>
        <taxon>Stylonychia</taxon>
    </lineage>
</organism>
<sequence>MHCKDFSNQIQSPVVQEFLNGEVDQYFSYREQQRKKIRQVKADIQSINGDLKQAIIGSSTTDYLKQSRNRKNSVYYSTSNGSISTPSIHEYQSRLRTAATALQPLNVAKKTPFLVQASKTDGFPKQEMKNTGFSSFRNQTLKSLDSQERDKFEPKKWVTSSPISDKNNKQLGLTDVIIKEKTLNQARRQKQALKHLLELQNRIININSKFPQAIENKIQDSKNTVDTETQINIPRITQFKKVENQIQKRLLKSKSSINTARFENNNSVLQQLKTYDTQVKDQIKLKKELDSIISIALNKKTRIIDKRPIARQVHMELNDIFTKEEIQDVGEALKEIDERGPKRFHKNYSSEQLAKTQMKHLNKDNYLQFRHYDSEILGNFKDESSIQQNIDDIDAIDVEFYKFKYRYQAQVKQCKNQEDKDKLNQQYLDQFDLSLLDQQKISAKEADLLKQLYLRINHHIMNI</sequence>
<keyword evidence="2" id="KW-1185">Reference proteome</keyword>
<dbReference type="InParanoid" id="A0A077ZN45"/>
<dbReference type="AlphaFoldDB" id="A0A077ZN45"/>
<dbReference type="Proteomes" id="UP000039865">
    <property type="component" value="Unassembled WGS sequence"/>
</dbReference>
<accession>A0A077ZN45</accession>